<comment type="caution">
    <text evidence="1">The sequence shown here is derived from an EMBL/GenBank/DDBJ whole genome shotgun (WGS) entry which is preliminary data.</text>
</comment>
<sequence>MGSTIPSQVLDSFSMYKNSLQGEETLIVMEDISMYGDTLLTMVHAWGYGTVSHKIRTNRALEIIGANADNRNMAAKLLTVALPESLQDIPMK</sequence>
<accession>A0AAN9R6M3</accession>
<organism evidence="1 2">
    <name type="scientific">Canavalia gladiata</name>
    <name type="common">Sword bean</name>
    <name type="synonym">Dolichos gladiatus</name>
    <dbReference type="NCBI Taxonomy" id="3824"/>
    <lineage>
        <taxon>Eukaryota</taxon>
        <taxon>Viridiplantae</taxon>
        <taxon>Streptophyta</taxon>
        <taxon>Embryophyta</taxon>
        <taxon>Tracheophyta</taxon>
        <taxon>Spermatophyta</taxon>
        <taxon>Magnoliopsida</taxon>
        <taxon>eudicotyledons</taxon>
        <taxon>Gunneridae</taxon>
        <taxon>Pentapetalae</taxon>
        <taxon>rosids</taxon>
        <taxon>fabids</taxon>
        <taxon>Fabales</taxon>
        <taxon>Fabaceae</taxon>
        <taxon>Papilionoideae</taxon>
        <taxon>50 kb inversion clade</taxon>
        <taxon>NPAAA clade</taxon>
        <taxon>indigoferoid/millettioid clade</taxon>
        <taxon>Phaseoleae</taxon>
        <taxon>Canavalia</taxon>
    </lineage>
</organism>
<name>A0AAN9R6M3_CANGL</name>
<proteinExistence type="predicted"/>
<dbReference type="EMBL" id="JAYMYQ010000001">
    <property type="protein sequence ID" value="KAK7361071.1"/>
    <property type="molecule type" value="Genomic_DNA"/>
</dbReference>
<reference evidence="1 2" key="1">
    <citation type="submission" date="2024-01" db="EMBL/GenBank/DDBJ databases">
        <title>The genomes of 5 underutilized Papilionoideae crops provide insights into root nodulation and disease resistanc.</title>
        <authorList>
            <person name="Jiang F."/>
        </authorList>
    </citation>
    <scope>NUCLEOTIDE SEQUENCE [LARGE SCALE GENOMIC DNA]</scope>
    <source>
        <strain evidence="1">LVBAO_FW01</strain>
        <tissue evidence="1">Leaves</tissue>
    </source>
</reference>
<gene>
    <name evidence="1" type="ORF">VNO77_03102</name>
</gene>
<dbReference type="AlphaFoldDB" id="A0AAN9R6M3"/>
<evidence type="ECO:0000313" key="2">
    <source>
        <dbReference type="Proteomes" id="UP001367508"/>
    </source>
</evidence>
<keyword evidence="2" id="KW-1185">Reference proteome</keyword>
<protein>
    <submittedName>
        <fullName evidence="1">Uncharacterized protein</fullName>
    </submittedName>
</protein>
<evidence type="ECO:0000313" key="1">
    <source>
        <dbReference type="EMBL" id="KAK7361071.1"/>
    </source>
</evidence>
<dbReference type="Proteomes" id="UP001367508">
    <property type="component" value="Unassembled WGS sequence"/>
</dbReference>